<gene>
    <name evidence="1" type="ORF">ACIP2Z_27060</name>
</gene>
<organism evidence="1 2">
    <name type="scientific">Streptomyces iakyrus</name>
    <dbReference type="NCBI Taxonomy" id="68219"/>
    <lineage>
        <taxon>Bacteria</taxon>
        <taxon>Bacillati</taxon>
        <taxon>Actinomycetota</taxon>
        <taxon>Actinomycetes</taxon>
        <taxon>Kitasatosporales</taxon>
        <taxon>Streptomycetaceae</taxon>
        <taxon>Streptomyces</taxon>
    </lineage>
</organism>
<accession>A0ABW8FKZ4</accession>
<reference evidence="1 2" key="1">
    <citation type="submission" date="2024-10" db="EMBL/GenBank/DDBJ databases">
        <title>The Natural Products Discovery Center: Release of the First 8490 Sequenced Strains for Exploring Actinobacteria Biosynthetic Diversity.</title>
        <authorList>
            <person name="Kalkreuter E."/>
            <person name="Kautsar S.A."/>
            <person name="Yang D."/>
            <person name="Bader C.D."/>
            <person name="Teijaro C.N."/>
            <person name="Fluegel L."/>
            <person name="Davis C.M."/>
            <person name="Simpson J.R."/>
            <person name="Lauterbach L."/>
            <person name="Steele A.D."/>
            <person name="Gui C."/>
            <person name="Meng S."/>
            <person name="Li G."/>
            <person name="Viehrig K."/>
            <person name="Ye F."/>
            <person name="Su P."/>
            <person name="Kiefer A.F."/>
            <person name="Nichols A."/>
            <person name="Cepeda A.J."/>
            <person name="Yan W."/>
            <person name="Fan B."/>
            <person name="Jiang Y."/>
            <person name="Adhikari A."/>
            <person name="Zheng C.-J."/>
            <person name="Schuster L."/>
            <person name="Cowan T.M."/>
            <person name="Smanski M.J."/>
            <person name="Chevrette M.G."/>
            <person name="De Carvalho L.P.S."/>
            <person name="Shen B."/>
        </authorList>
    </citation>
    <scope>NUCLEOTIDE SEQUENCE [LARGE SCALE GENOMIC DNA]</scope>
    <source>
        <strain evidence="1 2">NPDC089932</strain>
    </source>
</reference>
<comment type="caution">
    <text evidence="1">The sequence shown here is derived from an EMBL/GenBank/DDBJ whole genome shotgun (WGS) entry which is preliminary data.</text>
</comment>
<sequence length="58" mass="6221">MIENLIESCTTCGGGPEGAFADLIGRNVAALQWVEACDARQLDQPDCPRAVEVCVERV</sequence>
<protein>
    <recommendedName>
        <fullName evidence="3">Ferredoxin</fullName>
    </recommendedName>
</protein>
<dbReference type="EMBL" id="JBIVGG010000012">
    <property type="protein sequence ID" value="MFJ4082608.1"/>
    <property type="molecule type" value="Genomic_DNA"/>
</dbReference>
<proteinExistence type="predicted"/>
<evidence type="ECO:0008006" key="3">
    <source>
        <dbReference type="Google" id="ProtNLM"/>
    </source>
</evidence>
<name>A0ABW8FKZ4_9ACTN</name>
<dbReference type="Proteomes" id="UP001617511">
    <property type="component" value="Unassembled WGS sequence"/>
</dbReference>
<evidence type="ECO:0000313" key="1">
    <source>
        <dbReference type="EMBL" id="MFJ4082608.1"/>
    </source>
</evidence>
<evidence type="ECO:0000313" key="2">
    <source>
        <dbReference type="Proteomes" id="UP001617511"/>
    </source>
</evidence>
<dbReference type="RefSeq" id="WP_402074459.1">
    <property type="nucleotide sequence ID" value="NZ_JBIVGG010000012.1"/>
</dbReference>
<keyword evidence="2" id="KW-1185">Reference proteome</keyword>